<sequence length="361" mass="39588">MLTTFLVTSPSLTDIQLVKDHLHQLFTIKDTGVACYFLGLEIARGSSGIYVAQTKYIIDIIQDSGLLQAKAASTPLPLGLKLTADCGTLLINPDSYRRLIGRLLYLAFTRPDISHLVQQLSQFLTHPCEDHWKAALHIVRYLKGSPALGLFFPSNSSFELIAYCDADWASCPDSRRSLSGFCIFLSGALVSWKTKKQSTVSRSTAEAEYRSMAATVCELKWLSYVLADLGVSVSLHISLFHDNQAALHIMANPVFHEQAKHIELNCHVVRDAYKSGFVAPSHVRSALQLVDLFTKILPLKLFYDLVSKLGLVIMSPSPTCGGAVEFQKQSGADSAAAIVDKLQLKVAGEGEDNEEDVLDKG</sequence>
<dbReference type="InterPro" id="IPR043502">
    <property type="entry name" value="DNA/RNA_pol_sf"/>
</dbReference>
<evidence type="ECO:0000259" key="1">
    <source>
        <dbReference type="Pfam" id="PF07727"/>
    </source>
</evidence>
<dbReference type="SUPFAM" id="SSF56672">
    <property type="entry name" value="DNA/RNA polymerases"/>
    <property type="match status" value="1"/>
</dbReference>
<dbReference type="CDD" id="cd09272">
    <property type="entry name" value="RNase_HI_RT_Ty1"/>
    <property type="match status" value="1"/>
</dbReference>
<dbReference type="PANTHER" id="PTHR11439">
    <property type="entry name" value="GAG-POL-RELATED RETROTRANSPOSON"/>
    <property type="match status" value="1"/>
</dbReference>
<reference evidence="2" key="2">
    <citation type="journal article" date="2024" name="Plant">
        <title>Genomic evolution and insights into agronomic trait innovations of Sesamum species.</title>
        <authorList>
            <person name="Miao H."/>
            <person name="Wang L."/>
            <person name="Qu L."/>
            <person name="Liu H."/>
            <person name="Sun Y."/>
            <person name="Le M."/>
            <person name="Wang Q."/>
            <person name="Wei S."/>
            <person name="Zheng Y."/>
            <person name="Lin W."/>
            <person name="Duan Y."/>
            <person name="Cao H."/>
            <person name="Xiong S."/>
            <person name="Wang X."/>
            <person name="Wei L."/>
            <person name="Li C."/>
            <person name="Ma Q."/>
            <person name="Ju M."/>
            <person name="Zhao R."/>
            <person name="Li G."/>
            <person name="Mu C."/>
            <person name="Tian Q."/>
            <person name="Mei H."/>
            <person name="Zhang T."/>
            <person name="Gao T."/>
            <person name="Zhang H."/>
        </authorList>
    </citation>
    <scope>NUCLEOTIDE SEQUENCE</scope>
    <source>
        <strain evidence="2">G02</strain>
    </source>
</reference>
<reference evidence="2" key="1">
    <citation type="submission" date="2020-06" db="EMBL/GenBank/DDBJ databases">
        <authorList>
            <person name="Li T."/>
            <person name="Hu X."/>
            <person name="Zhang T."/>
            <person name="Song X."/>
            <person name="Zhang H."/>
            <person name="Dai N."/>
            <person name="Sheng W."/>
            <person name="Hou X."/>
            <person name="Wei L."/>
        </authorList>
    </citation>
    <scope>NUCLEOTIDE SEQUENCE</scope>
    <source>
        <strain evidence="2">G02</strain>
        <tissue evidence="2">Leaf</tissue>
    </source>
</reference>
<name>A0AAW2PMJ5_SESRA</name>
<dbReference type="EMBL" id="JACGWJ010000017">
    <property type="protein sequence ID" value="KAL0356273.1"/>
    <property type="molecule type" value="Genomic_DNA"/>
</dbReference>
<dbReference type="AlphaFoldDB" id="A0AAW2PMJ5"/>
<dbReference type="Pfam" id="PF07727">
    <property type="entry name" value="RVT_2"/>
    <property type="match status" value="1"/>
</dbReference>
<proteinExistence type="predicted"/>
<gene>
    <name evidence="2" type="ORF">Sradi_4074200</name>
</gene>
<accession>A0AAW2PMJ5</accession>
<feature type="domain" description="Reverse transcriptase Ty1/copia-type" evidence="1">
    <location>
        <begin position="5"/>
        <end position="76"/>
    </location>
</feature>
<evidence type="ECO:0000313" key="2">
    <source>
        <dbReference type="EMBL" id="KAL0356273.1"/>
    </source>
</evidence>
<dbReference type="InterPro" id="IPR013103">
    <property type="entry name" value="RVT_2"/>
</dbReference>
<comment type="caution">
    <text evidence="2">The sequence shown here is derived from an EMBL/GenBank/DDBJ whole genome shotgun (WGS) entry which is preliminary data.</text>
</comment>
<protein>
    <submittedName>
        <fullName evidence="2">Retrovirus-related Pol polyprotein from transposon RE2</fullName>
    </submittedName>
</protein>
<organism evidence="2">
    <name type="scientific">Sesamum radiatum</name>
    <name type="common">Black benniseed</name>
    <dbReference type="NCBI Taxonomy" id="300843"/>
    <lineage>
        <taxon>Eukaryota</taxon>
        <taxon>Viridiplantae</taxon>
        <taxon>Streptophyta</taxon>
        <taxon>Embryophyta</taxon>
        <taxon>Tracheophyta</taxon>
        <taxon>Spermatophyta</taxon>
        <taxon>Magnoliopsida</taxon>
        <taxon>eudicotyledons</taxon>
        <taxon>Gunneridae</taxon>
        <taxon>Pentapetalae</taxon>
        <taxon>asterids</taxon>
        <taxon>lamiids</taxon>
        <taxon>Lamiales</taxon>
        <taxon>Pedaliaceae</taxon>
        <taxon>Sesamum</taxon>
    </lineage>
</organism>
<dbReference type="PANTHER" id="PTHR11439:SF465">
    <property type="entry name" value="REVERSE TRANSCRIPTASE TY1_COPIA-TYPE DOMAIN-CONTAINING PROTEIN"/>
    <property type="match status" value="1"/>
</dbReference>